<sequence>MTVRDFWDAMKVQDANKNHLQVLHQQLYVRENAVAQEHTDTLLAQIESNEPAGSEHKSRKVVILDESFSDNGSLYTASAPSSAPPSARSSLNPNDFQYVDHLVGPGQSSSKIQGEPFVVDGINVSMLCMRARKEAIKNQCELNDVSELLYLNFIFDNAALIRLLPRVAADRILRVSLPAPSHQQSIMLVNTASYAAQHSVQESKRYVRELDDNGDNFVKTLLSSYLESTALWKTPTSHPPYQPLPLNEDSFTHGSVQQGIVTLLQDLDVVDHWNRDALPTPRGFEEVYQADYFAECEGFPICVVEIKKPDAKDDPLEGDARKLPSMLKLSHDRLLDAGVESPVPLIKVLFIYFILLLGLLS</sequence>
<feature type="transmembrane region" description="Helical" evidence="1">
    <location>
        <begin position="343"/>
        <end position="360"/>
    </location>
</feature>
<dbReference type="EMBL" id="JAHRHY010000008">
    <property type="protein sequence ID" value="KAG9067103.1"/>
    <property type="molecule type" value="Genomic_DNA"/>
</dbReference>
<evidence type="ECO:0000313" key="3">
    <source>
        <dbReference type="Proteomes" id="UP000707451"/>
    </source>
</evidence>
<proteinExistence type="predicted"/>
<dbReference type="AlphaFoldDB" id="A0A9P8BTD8"/>
<keyword evidence="3" id="KW-1185">Reference proteome</keyword>
<gene>
    <name evidence="2" type="ORF">KI688_011884</name>
</gene>
<keyword evidence="1" id="KW-1133">Transmembrane helix</keyword>
<comment type="caution">
    <text evidence="2">The sequence shown here is derived from an EMBL/GenBank/DDBJ whole genome shotgun (WGS) entry which is preliminary data.</text>
</comment>
<evidence type="ECO:0000313" key="2">
    <source>
        <dbReference type="EMBL" id="KAG9067103.1"/>
    </source>
</evidence>
<evidence type="ECO:0000256" key="1">
    <source>
        <dbReference type="SAM" id="Phobius"/>
    </source>
</evidence>
<protein>
    <submittedName>
        <fullName evidence="2">Uncharacterized protein</fullName>
    </submittedName>
</protein>
<keyword evidence="1" id="KW-0812">Transmembrane</keyword>
<reference evidence="2" key="1">
    <citation type="submission" date="2021-06" db="EMBL/GenBank/DDBJ databases">
        <title>Genome Sequence of Mortierella hyaline Strain SCG-10, a Cold-Adapted, Nitrate-Reducing Fungus Isolated from Soil in Minnesota, USA.</title>
        <authorList>
            <person name="Aldossari N."/>
        </authorList>
    </citation>
    <scope>NUCLEOTIDE SEQUENCE</scope>
    <source>
        <strain evidence="2">SCG-10</strain>
    </source>
</reference>
<name>A0A9P8BTD8_9FUNG</name>
<dbReference type="OrthoDB" id="2441065at2759"/>
<accession>A0A9P8BTD8</accession>
<organism evidence="2 3">
    <name type="scientific">Linnemannia hyalina</name>
    <dbReference type="NCBI Taxonomy" id="64524"/>
    <lineage>
        <taxon>Eukaryota</taxon>
        <taxon>Fungi</taxon>
        <taxon>Fungi incertae sedis</taxon>
        <taxon>Mucoromycota</taxon>
        <taxon>Mortierellomycotina</taxon>
        <taxon>Mortierellomycetes</taxon>
        <taxon>Mortierellales</taxon>
        <taxon>Mortierellaceae</taxon>
        <taxon>Linnemannia</taxon>
    </lineage>
</organism>
<keyword evidence="1" id="KW-0472">Membrane</keyword>
<dbReference type="Proteomes" id="UP000707451">
    <property type="component" value="Unassembled WGS sequence"/>
</dbReference>